<feature type="compositionally biased region" description="Polar residues" evidence="1">
    <location>
        <begin position="344"/>
        <end position="354"/>
    </location>
</feature>
<protein>
    <submittedName>
        <fullName evidence="2">Uncharacterized protein</fullName>
    </submittedName>
</protein>
<keyword evidence="3" id="KW-1185">Reference proteome</keyword>
<sequence length="354" mass="39361">MLTAIIISTQTPNPGLTFPQEGGTAYALQHFTGFDAIGMHLDGKAREEEKIKLAKLKNNGIVFITGHGNTEAETLAGAYRSPALPIPQETQWNLKTYRDLLLDNSSLKRGDSLTIVLWSCNSGDHGSASSAAQLAKLFQEKGINTRIIASTKQLDRFNGVVYEDEVKMKGLRYRTAPSDIRLFECVNTDEVKEFKFESLIYFTPKGIKTVPSLKAQICDSSQYVQFCDSKSVGSLLSKSSSPFILRPSAQRIKESDCFIFSASFLVDNDVYHTRYRITGFEELEYWKSGVWEPLEIRENVFHTLAAHIEYAKAVVEKTNSDNIKISPSLSIFGSSGVDKENSKGENFSTGLALH</sequence>
<dbReference type="OrthoDB" id="5652832at2"/>
<feature type="region of interest" description="Disordered" evidence="1">
    <location>
        <begin position="335"/>
        <end position="354"/>
    </location>
</feature>
<dbReference type="Proteomes" id="UP000054908">
    <property type="component" value="Unassembled WGS sequence"/>
</dbReference>
<comment type="caution">
    <text evidence="2">The sequence shown here is derived from an EMBL/GenBank/DDBJ whole genome shotgun (WGS) entry which is preliminary data.</text>
</comment>
<gene>
    <name evidence="2" type="ORF">Lmac_0038</name>
</gene>
<dbReference type="EMBL" id="LNYL01000001">
    <property type="protein sequence ID" value="KTD31994.1"/>
    <property type="molecule type" value="Genomic_DNA"/>
</dbReference>
<proteinExistence type="predicted"/>
<dbReference type="PATRIC" id="fig|466.6.peg.39"/>
<accession>A0A0W0WI37</accession>
<evidence type="ECO:0000313" key="2">
    <source>
        <dbReference type="EMBL" id="KTD31994.1"/>
    </source>
</evidence>
<dbReference type="RefSeq" id="WP_058450881.1">
    <property type="nucleotide sequence ID" value="NZ_CAAAIB010000003.1"/>
</dbReference>
<evidence type="ECO:0000313" key="3">
    <source>
        <dbReference type="Proteomes" id="UP000054908"/>
    </source>
</evidence>
<name>A0A0W0WI37_9GAMM</name>
<evidence type="ECO:0000256" key="1">
    <source>
        <dbReference type="SAM" id="MobiDB-lite"/>
    </source>
</evidence>
<dbReference type="AlphaFoldDB" id="A0A0W0WI37"/>
<organism evidence="2 3">
    <name type="scientific">Legionella maceachernii</name>
    <dbReference type="NCBI Taxonomy" id="466"/>
    <lineage>
        <taxon>Bacteria</taxon>
        <taxon>Pseudomonadati</taxon>
        <taxon>Pseudomonadota</taxon>
        <taxon>Gammaproteobacteria</taxon>
        <taxon>Legionellales</taxon>
        <taxon>Legionellaceae</taxon>
        <taxon>Legionella</taxon>
    </lineage>
</organism>
<reference evidence="2 3" key="1">
    <citation type="submission" date="2015-11" db="EMBL/GenBank/DDBJ databases">
        <title>Genomic analysis of 38 Legionella species identifies large and diverse effector repertoires.</title>
        <authorList>
            <person name="Burstein D."/>
            <person name="Amaro F."/>
            <person name="Zusman T."/>
            <person name="Lifshitz Z."/>
            <person name="Cohen O."/>
            <person name="Gilbert J.A."/>
            <person name="Pupko T."/>
            <person name="Shuman H.A."/>
            <person name="Segal G."/>
        </authorList>
    </citation>
    <scope>NUCLEOTIDE SEQUENCE [LARGE SCALE GENOMIC DNA]</scope>
    <source>
        <strain evidence="2 3">PX-1-G2-E2</strain>
    </source>
</reference>